<dbReference type="Pfam" id="PF03703">
    <property type="entry name" value="bPH_2"/>
    <property type="match status" value="1"/>
</dbReference>
<reference evidence="3 4" key="1">
    <citation type="submission" date="2019-02" db="EMBL/GenBank/DDBJ databases">
        <title>Arcanobacterium bovis sp. nov., isolated from the milk of a cow with mastitis.</title>
        <authorList>
            <person name="Sammra O."/>
            <person name="Foster G."/>
            <person name="Hassan A."/>
            <person name="Alssahen M."/>
            <person name="Laemmler C."/>
            <person name="Borowiak M."/>
            <person name="Malorny B."/>
            <person name="Abdulmawjood A."/>
        </authorList>
    </citation>
    <scope>NUCLEOTIDE SEQUENCE [LARGE SCALE GENOMIC DNA]</scope>
    <source>
        <strain evidence="3 4">C605018/01/1</strain>
    </source>
</reference>
<comment type="caution">
    <text evidence="3">The sequence shown here is derived from an EMBL/GenBank/DDBJ whole genome shotgun (WGS) entry which is preliminary data.</text>
</comment>
<feature type="domain" description="YdbS-like PH" evidence="2">
    <location>
        <begin position="77"/>
        <end position="148"/>
    </location>
</feature>
<evidence type="ECO:0000259" key="2">
    <source>
        <dbReference type="Pfam" id="PF03703"/>
    </source>
</evidence>
<keyword evidence="1" id="KW-1133">Transmembrane helix</keyword>
<sequence>MAIPQKILGADETVVFHLREHVKAILLNIIGAIAVLILAIAGTYFLPESRPTWIVWLIWAIALVFIAVVFLVPWLKWFTTTYTITTRRIITRSGIFAKTGHDIPLSRISNVNYDLDFIDRIFGCGTLIFETSAGNPLELKDIPHVEDVHVRLTEMLFDSPDNTNYRTIEDE</sequence>
<evidence type="ECO:0000313" key="3">
    <source>
        <dbReference type="EMBL" id="TBW22014.1"/>
    </source>
</evidence>
<name>A0A4Q9V074_9ACTO</name>
<dbReference type="RefSeq" id="WP_131280470.1">
    <property type="nucleotide sequence ID" value="NZ_JBHSLR010000009.1"/>
</dbReference>
<proteinExistence type="predicted"/>
<dbReference type="AlphaFoldDB" id="A0A4Q9V074"/>
<keyword evidence="1" id="KW-0812">Transmembrane</keyword>
<keyword evidence="1" id="KW-0472">Membrane</keyword>
<dbReference type="PANTHER" id="PTHR37938">
    <property type="entry name" value="BLL0215 PROTEIN"/>
    <property type="match status" value="1"/>
</dbReference>
<dbReference type="EMBL" id="SJDT01000003">
    <property type="protein sequence ID" value="TBW22014.1"/>
    <property type="molecule type" value="Genomic_DNA"/>
</dbReference>
<dbReference type="PANTHER" id="PTHR37938:SF1">
    <property type="entry name" value="BLL0215 PROTEIN"/>
    <property type="match status" value="1"/>
</dbReference>
<keyword evidence="4" id="KW-1185">Reference proteome</keyword>
<organism evidence="3 4">
    <name type="scientific">Arcanobacterium bovis</name>
    <dbReference type="NCBI Taxonomy" id="2529275"/>
    <lineage>
        <taxon>Bacteria</taxon>
        <taxon>Bacillati</taxon>
        <taxon>Actinomycetota</taxon>
        <taxon>Actinomycetes</taxon>
        <taxon>Actinomycetales</taxon>
        <taxon>Actinomycetaceae</taxon>
        <taxon>Arcanobacterium</taxon>
    </lineage>
</organism>
<evidence type="ECO:0000256" key="1">
    <source>
        <dbReference type="SAM" id="Phobius"/>
    </source>
</evidence>
<gene>
    <name evidence="3" type="ORF">EZJ44_04035</name>
</gene>
<accession>A0A4Q9V074</accession>
<dbReference type="InterPro" id="IPR005182">
    <property type="entry name" value="YdbS-like_PH"/>
</dbReference>
<feature type="transmembrane region" description="Helical" evidence="1">
    <location>
        <begin position="25"/>
        <end position="47"/>
    </location>
</feature>
<protein>
    <submittedName>
        <fullName evidence="3">PH domain-containing protein</fullName>
    </submittedName>
</protein>
<feature type="transmembrane region" description="Helical" evidence="1">
    <location>
        <begin position="53"/>
        <end position="78"/>
    </location>
</feature>
<evidence type="ECO:0000313" key="4">
    <source>
        <dbReference type="Proteomes" id="UP000293036"/>
    </source>
</evidence>
<dbReference type="Proteomes" id="UP000293036">
    <property type="component" value="Unassembled WGS sequence"/>
</dbReference>
<dbReference type="OrthoDB" id="4990503at2"/>